<evidence type="ECO:0000313" key="1">
    <source>
        <dbReference type="EMBL" id="GFC90199.1"/>
    </source>
</evidence>
<name>A0A699RRS2_TANCI</name>
<dbReference type="EMBL" id="BKCJ011125034">
    <property type="protein sequence ID" value="GFC90199.1"/>
    <property type="molecule type" value="Genomic_DNA"/>
</dbReference>
<gene>
    <name evidence="1" type="ORF">Tci_862169</name>
</gene>
<feature type="non-terminal residue" evidence="1">
    <location>
        <position position="1"/>
    </location>
</feature>
<comment type="caution">
    <text evidence="1">The sequence shown here is derived from an EMBL/GenBank/DDBJ whole genome shotgun (WGS) entry which is preliminary data.</text>
</comment>
<protein>
    <submittedName>
        <fullName evidence="1">Uncharacterized protein</fullName>
    </submittedName>
</protein>
<sequence length="204" mass="21918">TQFPGQAGVADAAERRGARAAVVARDENYVGVRLGYAGRDGTHARLTHQLHVDAGGAVGVFEVENQLGQVLDGVDVVVRRRRNEAYAGRGRVFAALAGIALAADAVHGDGQRAVRLVRNRAKRHRARRKPLHDALNRLHFFQCNAGPVLGKTQQPANGEQLVGMLVEQLGVLLIGVVLAGARSVLQQVNRLRVKHVRLALAPPL</sequence>
<proteinExistence type="predicted"/>
<feature type="non-terminal residue" evidence="1">
    <location>
        <position position="204"/>
    </location>
</feature>
<reference evidence="1" key="1">
    <citation type="journal article" date="2019" name="Sci. Rep.">
        <title>Draft genome of Tanacetum cinerariifolium, the natural source of mosquito coil.</title>
        <authorList>
            <person name="Yamashiro T."/>
            <person name="Shiraishi A."/>
            <person name="Satake H."/>
            <person name="Nakayama K."/>
        </authorList>
    </citation>
    <scope>NUCLEOTIDE SEQUENCE</scope>
</reference>
<dbReference type="AlphaFoldDB" id="A0A699RRS2"/>
<organism evidence="1">
    <name type="scientific">Tanacetum cinerariifolium</name>
    <name type="common">Dalmatian daisy</name>
    <name type="synonym">Chrysanthemum cinerariifolium</name>
    <dbReference type="NCBI Taxonomy" id="118510"/>
    <lineage>
        <taxon>Eukaryota</taxon>
        <taxon>Viridiplantae</taxon>
        <taxon>Streptophyta</taxon>
        <taxon>Embryophyta</taxon>
        <taxon>Tracheophyta</taxon>
        <taxon>Spermatophyta</taxon>
        <taxon>Magnoliopsida</taxon>
        <taxon>eudicotyledons</taxon>
        <taxon>Gunneridae</taxon>
        <taxon>Pentapetalae</taxon>
        <taxon>asterids</taxon>
        <taxon>campanulids</taxon>
        <taxon>Asterales</taxon>
        <taxon>Asteraceae</taxon>
        <taxon>Asteroideae</taxon>
        <taxon>Anthemideae</taxon>
        <taxon>Anthemidinae</taxon>
        <taxon>Tanacetum</taxon>
    </lineage>
</organism>
<accession>A0A699RRS2</accession>